<dbReference type="OrthoDB" id="10031156at2759"/>
<reference evidence="3" key="2">
    <citation type="submission" date="2015-01" db="EMBL/GenBank/DDBJ databases">
        <title>Evolutionary Origins and Diversification of the Mycorrhizal Mutualists.</title>
        <authorList>
            <consortium name="DOE Joint Genome Institute"/>
            <consortium name="Mycorrhizal Genomics Consortium"/>
            <person name="Kohler A."/>
            <person name="Kuo A."/>
            <person name="Nagy L.G."/>
            <person name="Floudas D."/>
            <person name="Copeland A."/>
            <person name="Barry K.W."/>
            <person name="Cichocki N."/>
            <person name="Veneault-Fourrey C."/>
            <person name="LaButti K."/>
            <person name="Lindquist E.A."/>
            <person name="Lipzen A."/>
            <person name="Lundell T."/>
            <person name="Morin E."/>
            <person name="Murat C."/>
            <person name="Riley R."/>
            <person name="Ohm R."/>
            <person name="Sun H."/>
            <person name="Tunlid A."/>
            <person name="Henrissat B."/>
            <person name="Grigoriev I.V."/>
            <person name="Hibbett D.S."/>
            <person name="Martin F."/>
        </authorList>
    </citation>
    <scope>NUCLEOTIDE SEQUENCE [LARGE SCALE GENOMIC DNA]</scope>
    <source>
        <strain evidence="3">MUT 4182</strain>
    </source>
</reference>
<dbReference type="NCBIfam" id="NF047352">
    <property type="entry name" value="P_loop_sacsin"/>
    <property type="match status" value="1"/>
</dbReference>
<reference evidence="2 3" key="1">
    <citation type="submission" date="2014-04" db="EMBL/GenBank/DDBJ databases">
        <authorList>
            <consortium name="DOE Joint Genome Institute"/>
            <person name="Kuo A."/>
            <person name="Girlanda M."/>
            <person name="Perotto S."/>
            <person name="Kohler A."/>
            <person name="Nagy L.G."/>
            <person name="Floudas D."/>
            <person name="Copeland A."/>
            <person name="Barry K.W."/>
            <person name="Cichocki N."/>
            <person name="Veneault-Fourrey C."/>
            <person name="LaButti K."/>
            <person name="Lindquist E.A."/>
            <person name="Lipzen A."/>
            <person name="Lundell T."/>
            <person name="Morin E."/>
            <person name="Murat C."/>
            <person name="Sun H."/>
            <person name="Tunlid A."/>
            <person name="Henrissat B."/>
            <person name="Grigoriev I.V."/>
            <person name="Hibbett D.S."/>
            <person name="Martin F."/>
            <person name="Nordberg H.P."/>
            <person name="Cantor M.N."/>
            <person name="Hua S.X."/>
        </authorList>
    </citation>
    <scope>NUCLEOTIDE SEQUENCE [LARGE SCALE GENOMIC DNA]</scope>
    <source>
        <strain evidence="2 3">MUT 4182</strain>
    </source>
</reference>
<dbReference type="Pfam" id="PF25794">
    <property type="entry name" value="SACS"/>
    <property type="match status" value="1"/>
</dbReference>
<dbReference type="EMBL" id="KN823005">
    <property type="protein sequence ID" value="KIO27689.1"/>
    <property type="molecule type" value="Genomic_DNA"/>
</dbReference>
<name>A0A0C3QLV0_9AGAM</name>
<evidence type="ECO:0000313" key="2">
    <source>
        <dbReference type="EMBL" id="KIO27689.1"/>
    </source>
</evidence>
<evidence type="ECO:0000259" key="1">
    <source>
        <dbReference type="Pfam" id="PF25794"/>
    </source>
</evidence>
<dbReference type="PANTHER" id="PTHR15600">
    <property type="entry name" value="SACSIN"/>
    <property type="match status" value="1"/>
</dbReference>
<dbReference type="Gene3D" id="3.30.565.10">
    <property type="entry name" value="Histidine kinase-like ATPase, C-terminal domain"/>
    <property type="match status" value="1"/>
</dbReference>
<gene>
    <name evidence="2" type="ORF">M407DRAFT_232503</name>
</gene>
<dbReference type="HOGENOM" id="CLU_080878_1_0_1"/>
<keyword evidence="3" id="KW-1185">Reference proteome</keyword>
<feature type="non-terminal residue" evidence="2">
    <location>
        <position position="214"/>
    </location>
</feature>
<dbReference type="GO" id="GO:0030544">
    <property type="term" value="F:Hsp70 protein binding"/>
    <property type="evidence" value="ECO:0007669"/>
    <property type="project" value="TreeGrafter"/>
</dbReference>
<dbReference type="PANTHER" id="PTHR15600:SF42">
    <property type="entry name" value="SACSIN"/>
    <property type="match status" value="1"/>
</dbReference>
<dbReference type="InterPro" id="IPR052972">
    <property type="entry name" value="Sacsin_chaperone_reg"/>
</dbReference>
<dbReference type="SUPFAM" id="SSF55874">
    <property type="entry name" value="ATPase domain of HSP90 chaperone/DNA topoisomerase II/histidine kinase"/>
    <property type="match status" value="1"/>
</dbReference>
<accession>A0A0C3QLV0</accession>
<dbReference type="Proteomes" id="UP000054248">
    <property type="component" value="Unassembled WGS sequence"/>
</dbReference>
<dbReference type="InterPro" id="IPR036890">
    <property type="entry name" value="HATPase_C_sf"/>
</dbReference>
<proteinExistence type="predicted"/>
<feature type="domain" description="Sacsin/Nov" evidence="1">
    <location>
        <begin position="10"/>
        <end position="213"/>
    </location>
</feature>
<sequence>MPAFGHYYVDVADKIKDILDEYPAGAATLREILQNTDDAGGTIQRFILDTRDDPVSGELVDDTLQRCNGPAILAVNNSTLSESDWKAITRISKSSKKEDERSTGKYGQGFCTVYHVTDNPHVLSGRKLLILDPNEFVNGSTGLIWPSSNGSSTEYDRKKYPGHMRGFDCVPDVHDDDYHGTAIRLPLRQSDSHSRIKSTPTSTEDVDSMFDNFI</sequence>
<dbReference type="STRING" id="1051891.A0A0C3QLV0"/>
<protein>
    <recommendedName>
        <fullName evidence="1">Sacsin/Nov domain-containing protein</fullName>
    </recommendedName>
</protein>
<organism evidence="2 3">
    <name type="scientific">Tulasnella calospora MUT 4182</name>
    <dbReference type="NCBI Taxonomy" id="1051891"/>
    <lineage>
        <taxon>Eukaryota</taxon>
        <taxon>Fungi</taxon>
        <taxon>Dikarya</taxon>
        <taxon>Basidiomycota</taxon>
        <taxon>Agaricomycotina</taxon>
        <taxon>Agaricomycetes</taxon>
        <taxon>Cantharellales</taxon>
        <taxon>Tulasnellaceae</taxon>
        <taxon>Tulasnella</taxon>
    </lineage>
</organism>
<dbReference type="AlphaFoldDB" id="A0A0C3QLV0"/>
<evidence type="ECO:0000313" key="3">
    <source>
        <dbReference type="Proteomes" id="UP000054248"/>
    </source>
</evidence>
<dbReference type="InterPro" id="IPR058210">
    <property type="entry name" value="SACS/Nov_dom"/>
</dbReference>